<accession>A0A0R1PTS1</accession>
<reference evidence="1 2" key="1">
    <citation type="journal article" date="2015" name="Genome Announc.">
        <title>Expanding the biotechnology potential of lactobacilli through comparative genomics of 213 strains and associated genera.</title>
        <authorList>
            <person name="Sun Z."/>
            <person name="Harris H.M."/>
            <person name="McCann A."/>
            <person name="Guo C."/>
            <person name="Argimon S."/>
            <person name="Zhang W."/>
            <person name="Yang X."/>
            <person name="Jeffery I.B."/>
            <person name="Cooney J.C."/>
            <person name="Kagawa T.F."/>
            <person name="Liu W."/>
            <person name="Song Y."/>
            <person name="Salvetti E."/>
            <person name="Wrobel A."/>
            <person name="Rasinkangas P."/>
            <person name="Parkhill J."/>
            <person name="Rea M.C."/>
            <person name="O'Sullivan O."/>
            <person name="Ritari J."/>
            <person name="Douillard F.P."/>
            <person name="Paul Ross R."/>
            <person name="Yang R."/>
            <person name="Briner A.E."/>
            <person name="Felis G.E."/>
            <person name="de Vos W.M."/>
            <person name="Barrangou R."/>
            <person name="Klaenhammer T.R."/>
            <person name="Caufield P.W."/>
            <person name="Cui Y."/>
            <person name="Zhang H."/>
            <person name="O'Toole P.W."/>
        </authorList>
    </citation>
    <scope>NUCLEOTIDE SEQUENCE [LARGE SCALE GENOMIC DNA]</scope>
    <source>
        <strain evidence="1 2">DSM 19971</strain>
    </source>
</reference>
<comment type="caution">
    <text evidence="1">The sequence shown here is derived from an EMBL/GenBank/DDBJ whole genome shotgun (WGS) entry which is preliminary data.</text>
</comment>
<keyword evidence="2" id="KW-1185">Reference proteome</keyword>
<evidence type="ECO:0000313" key="1">
    <source>
        <dbReference type="EMBL" id="KRL33093.1"/>
    </source>
</evidence>
<evidence type="ECO:0000313" key="2">
    <source>
        <dbReference type="Proteomes" id="UP000051155"/>
    </source>
</evidence>
<dbReference type="PATRIC" id="fig|1423812.3.peg.2153"/>
<dbReference type="EMBL" id="AZEG01000054">
    <property type="protein sequence ID" value="KRL33093.1"/>
    <property type="molecule type" value="Genomic_DNA"/>
</dbReference>
<protein>
    <submittedName>
        <fullName evidence="1">Uncharacterized protein</fullName>
    </submittedName>
</protein>
<sequence length="63" mass="6853">MQAQGLPYLESEIDQLSTTTNEGINDDVEEVAGVSEYLTALDHVVGKLKDIAFLNQSNDRSIG</sequence>
<name>A0A0R1PTS1_9LACO</name>
<dbReference type="AlphaFoldDB" id="A0A0R1PTS1"/>
<proteinExistence type="predicted"/>
<dbReference type="Proteomes" id="UP000051155">
    <property type="component" value="Unassembled WGS sequence"/>
</dbReference>
<gene>
    <name evidence="1" type="ORF">FD20_GL002027</name>
</gene>
<organism evidence="1 2">
    <name type="scientific">Liquorilactobacillus uvarum DSM 19971</name>
    <dbReference type="NCBI Taxonomy" id="1423812"/>
    <lineage>
        <taxon>Bacteria</taxon>
        <taxon>Bacillati</taxon>
        <taxon>Bacillota</taxon>
        <taxon>Bacilli</taxon>
        <taxon>Lactobacillales</taxon>
        <taxon>Lactobacillaceae</taxon>
        <taxon>Liquorilactobacillus</taxon>
    </lineage>
</organism>